<dbReference type="Proteomes" id="UP000324832">
    <property type="component" value="Unassembled WGS sequence"/>
</dbReference>
<gene>
    <name evidence="1" type="ORF">LSINAPIS_LOCUS9054</name>
</gene>
<protein>
    <submittedName>
        <fullName evidence="1">Uncharacterized protein</fullName>
    </submittedName>
</protein>
<organism evidence="1 2">
    <name type="scientific">Leptidea sinapis</name>
    <dbReference type="NCBI Taxonomy" id="189913"/>
    <lineage>
        <taxon>Eukaryota</taxon>
        <taxon>Metazoa</taxon>
        <taxon>Ecdysozoa</taxon>
        <taxon>Arthropoda</taxon>
        <taxon>Hexapoda</taxon>
        <taxon>Insecta</taxon>
        <taxon>Pterygota</taxon>
        <taxon>Neoptera</taxon>
        <taxon>Endopterygota</taxon>
        <taxon>Lepidoptera</taxon>
        <taxon>Glossata</taxon>
        <taxon>Ditrysia</taxon>
        <taxon>Papilionoidea</taxon>
        <taxon>Pieridae</taxon>
        <taxon>Dismorphiinae</taxon>
        <taxon>Leptidea</taxon>
    </lineage>
</organism>
<proteinExistence type="predicted"/>
<name>A0A5E4QJY0_9NEOP</name>
<evidence type="ECO:0000313" key="2">
    <source>
        <dbReference type="Proteomes" id="UP000324832"/>
    </source>
</evidence>
<keyword evidence="2" id="KW-1185">Reference proteome</keyword>
<dbReference type="EMBL" id="FZQP02003333">
    <property type="protein sequence ID" value="VVC97864.1"/>
    <property type="molecule type" value="Genomic_DNA"/>
</dbReference>
<sequence length="38" mass="4225">MRRGAGADCRLQRARGRRLHGEDLDQRLGGLVMFGDLA</sequence>
<accession>A0A5E4QJY0</accession>
<evidence type="ECO:0000313" key="1">
    <source>
        <dbReference type="EMBL" id="VVC97864.1"/>
    </source>
</evidence>
<reference evidence="1 2" key="1">
    <citation type="submission" date="2017-07" db="EMBL/GenBank/DDBJ databases">
        <authorList>
            <person name="Talla V."/>
            <person name="Backstrom N."/>
        </authorList>
    </citation>
    <scope>NUCLEOTIDE SEQUENCE [LARGE SCALE GENOMIC DNA]</scope>
</reference>
<dbReference type="AlphaFoldDB" id="A0A5E4QJY0"/>